<dbReference type="Proteomes" id="UP000014071">
    <property type="component" value="Unassembled WGS sequence"/>
</dbReference>
<keyword evidence="1" id="KW-1133">Transmembrane helix</keyword>
<protein>
    <submittedName>
        <fullName evidence="2">Uncharacterized protein</fullName>
    </submittedName>
</protein>
<evidence type="ECO:0000313" key="2">
    <source>
        <dbReference type="EMBL" id="GAC95020.1"/>
    </source>
</evidence>
<proteinExistence type="predicted"/>
<dbReference type="HOGENOM" id="CLU_2097905_0_0_1"/>
<dbReference type="RefSeq" id="XP_012188607.1">
    <property type="nucleotide sequence ID" value="XM_012333217.1"/>
</dbReference>
<dbReference type="EMBL" id="DF238790">
    <property type="protein sequence ID" value="GAC95020.1"/>
    <property type="molecule type" value="Genomic_DNA"/>
</dbReference>
<name>R9PAA3_PSEHS</name>
<dbReference type="AlphaFoldDB" id="R9PAA3"/>
<evidence type="ECO:0000256" key="1">
    <source>
        <dbReference type="SAM" id="Phobius"/>
    </source>
</evidence>
<keyword evidence="1" id="KW-0812">Transmembrane</keyword>
<organism evidence="2 3">
    <name type="scientific">Pseudozyma hubeiensis (strain SY62)</name>
    <name type="common">Yeast</name>
    <dbReference type="NCBI Taxonomy" id="1305764"/>
    <lineage>
        <taxon>Eukaryota</taxon>
        <taxon>Fungi</taxon>
        <taxon>Dikarya</taxon>
        <taxon>Basidiomycota</taxon>
        <taxon>Ustilaginomycotina</taxon>
        <taxon>Ustilaginomycetes</taxon>
        <taxon>Ustilaginales</taxon>
        <taxon>Ustilaginaceae</taxon>
        <taxon>Pseudozyma</taxon>
    </lineage>
</organism>
<sequence>MNSMKCCSLCSPTSSNHKVELADSGLGALSGIRPNTWLFVPATIHVLLLRCCAFFFLNILDKMKFFGAAALLSLNVTSDEKNHAFDIPSSLSFSKRHRIRTRRGTELSATFINRCS</sequence>
<reference evidence="3" key="1">
    <citation type="journal article" date="2013" name="Genome Announc.">
        <title>Draft genome sequence of the basidiomycetous yeast-like fungus Pseudozyma hubeiensis SY62, which produces an abundant amount of the biosurfactant mannosylerythritol lipids.</title>
        <authorList>
            <person name="Konishi M."/>
            <person name="Hatada Y."/>
            <person name="Horiuchi J."/>
        </authorList>
    </citation>
    <scope>NUCLEOTIDE SEQUENCE [LARGE SCALE GENOMIC DNA]</scope>
    <source>
        <strain evidence="3">SY62</strain>
    </source>
</reference>
<dbReference type="GeneID" id="24107886"/>
<accession>R9PAA3</accession>
<feature type="transmembrane region" description="Helical" evidence="1">
    <location>
        <begin position="37"/>
        <end position="57"/>
    </location>
</feature>
<keyword evidence="1" id="KW-0472">Membrane</keyword>
<gene>
    <name evidence="2" type="ORF">PHSY_002595</name>
</gene>
<evidence type="ECO:0000313" key="3">
    <source>
        <dbReference type="Proteomes" id="UP000014071"/>
    </source>
</evidence>
<keyword evidence="3" id="KW-1185">Reference proteome</keyword>